<proteinExistence type="predicted"/>
<dbReference type="AlphaFoldDB" id="A0AAV7CI99"/>
<evidence type="ECO:0000313" key="2">
    <source>
        <dbReference type="Proteomes" id="UP000824782"/>
    </source>
</evidence>
<reference evidence="1" key="1">
    <citation type="thesis" date="2020" institute="ProQuest LLC" country="789 East Eisenhower Parkway, Ann Arbor, MI, USA">
        <title>Comparative Genomics and Chromosome Evolution.</title>
        <authorList>
            <person name="Mudd A.B."/>
        </authorList>
    </citation>
    <scope>NUCLEOTIDE SEQUENCE</scope>
    <source>
        <strain evidence="1">237g6f4</strain>
        <tissue evidence="1">Blood</tissue>
    </source>
</reference>
<name>A0AAV7CI99_ENGPU</name>
<accession>A0AAV7CI99</accession>
<keyword evidence="2" id="KW-1185">Reference proteome</keyword>
<sequence>MSQMTFLFSNCLKFANIFGAKNSNRQNRNLENGDLRHLWDIFETFVTNVAKRGSLCTHIYAGTPKCICVHPHMCRTPTYICVHPRSYRDTHICLCAPTYAQGQPQTRVTTCRQ</sequence>
<dbReference type="EMBL" id="WNYA01000003">
    <property type="protein sequence ID" value="KAG8584391.1"/>
    <property type="molecule type" value="Genomic_DNA"/>
</dbReference>
<evidence type="ECO:0000313" key="1">
    <source>
        <dbReference type="EMBL" id="KAG8584391.1"/>
    </source>
</evidence>
<comment type="caution">
    <text evidence="1">The sequence shown here is derived from an EMBL/GenBank/DDBJ whole genome shotgun (WGS) entry which is preliminary data.</text>
</comment>
<protein>
    <submittedName>
        <fullName evidence="1">Uncharacterized protein</fullName>
    </submittedName>
</protein>
<gene>
    <name evidence="1" type="ORF">GDO81_008811</name>
</gene>
<organism evidence="1 2">
    <name type="scientific">Engystomops pustulosus</name>
    <name type="common">Tungara frog</name>
    <name type="synonym">Physalaemus pustulosus</name>
    <dbReference type="NCBI Taxonomy" id="76066"/>
    <lineage>
        <taxon>Eukaryota</taxon>
        <taxon>Metazoa</taxon>
        <taxon>Chordata</taxon>
        <taxon>Craniata</taxon>
        <taxon>Vertebrata</taxon>
        <taxon>Euteleostomi</taxon>
        <taxon>Amphibia</taxon>
        <taxon>Batrachia</taxon>
        <taxon>Anura</taxon>
        <taxon>Neobatrachia</taxon>
        <taxon>Hyloidea</taxon>
        <taxon>Leptodactylidae</taxon>
        <taxon>Leiuperinae</taxon>
        <taxon>Engystomops</taxon>
    </lineage>
</organism>
<dbReference type="Proteomes" id="UP000824782">
    <property type="component" value="Unassembled WGS sequence"/>
</dbReference>